<protein>
    <submittedName>
        <fullName evidence="4">Response regulator</fullName>
    </submittedName>
</protein>
<dbReference type="Pfam" id="PF00072">
    <property type="entry name" value="Response_reg"/>
    <property type="match status" value="1"/>
</dbReference>
<accession>A0ABZ0HT20</accession>
<evidence type="ECO:0000259" key="3">
    <source>
        <dbReference type="PROSITE" id="PS50110"/>
    </source>
</evidence>
<reference evidence="4 5" key="1">
    <citation type="submission" date="2023-10" db="EMBL/GenBank/DDBJ databases">
        <title>Novel methanotroph of the genus Methylocapsa from a subarctic wetland.</title>
        <authorList>
            <person name="Belova S.E."/>
            <person name="Oshkin I.Y."/>
            <person name="Miroshnikov K."/>
            <person name="Dedysh S.N."/>
        </authorList>
    </citation>
    <scope>NUCLEOTIDE SEQUENCE [LARGE SCALE GENOMIC DNA]</scope>
    <source>
        <strain evidence="4 5">RX1</strain>
    </source>
</reference>
<evidence type="ECO:0000256" key="2">
    <source>
        <dbReference type="PROSITE-ProRule" id="PRU00169"/>
    </source>
</evidence>
<organism evidence="4 5">
    <name type="scientific">Methylocapsa polymorpha</name>
    <dbReference type="NCBI Taxonomy" id="3080828"/>
    <lineage>
        <taxon>Bacteria</taxon>
        <taxon>Pseudomonadati</taxon>
        <taxon>Pseudomonadota</taxon>
        <taxon>Alphaproteobacteria</taxon>
        <taxon>Hyphomicrobiales</taxon>
        <taxon>Beijerinckiaceae</taxon>
        <taxon>Methylocapsa</taxon>
    </lineage>
</organism>
<name>A0ABZ0HT20_9HYPH</name>
<evidence type="ECO:0000313" key="5">
    <source>
        <dbReference type="Proteomes" id="UP001626536"/>
    </source>
</evidence>
<sequence>MQRELTYISAALLRVGHSPKLNGVILSQDARAGVLMQATVFSPSQSETAKVILVDDDLPVLGSLRFLLEAEGFEVDAFESGAALLLLPALPEKGCFVIDYHMPEMNGLTLLARLRDRRSSLPAILITGDPDPAIEQKAAHAGVVLVLRKPHLGDGLLEGIRKALGDH</sequence>
<keyword evidence="5" id="KW-1185">Reference proteome</keyword>
<feature type="domain" description="Response regulatory" evidence="3">
    <location>
        <begin position="50"/>
        <end position="164"/>
    </location>
</feature>
<dbReference type="RefSeq" id="WP_407338919.1">
    <property type="nucleotide sequence ID" value="NZ_CP136862.1"/>
</dbReference>
<dbReference type="SMART" id="SM00448">
    <property type="entry name" value="REC"/>
    <property type="match status" value="1"/>
</dbReference>
<dbReference type="Proteomes" id="UP001626536">
    <property type="component" value="Chromosome"/>
</dbReference>
<dbReference type="PANTHER" id="PTHR44591">
    <property type="entry name" value="STRESS RESPONSE REGULATOR PROTEIN 1"/>
    <property type="match status" value="1"/>
</dbReference>
<dbReference type="PROSITE" id="PS50110">
    <property type="entry name" value="RESPONSE_REGULATORY"/>
    <property type="match status" value="1"/>
</dbReference>
<dbReference type="Gene3D" id="3.40.50.2300">
    <property type="match status" value="1"/>
</dbReference>
<gene>
    <name evidence="4" type="ORF">RZS28_17040</name>
</gene>
<evidence type="ECO:0000256" key="1">
    <source>
        <dbReference type="ARBA" id="ARBA00022553"/>
    </source>
</evidence>
<evidence type="ECO:0000313" key="4">
    <source>
        <dbReference type="EMBL" id="WOJ89475.1"/>
    </source>
</evidence>
<dbReference type="EMBL" id="CP136862">
    <property type="protein sequence ID" value="WOJ89475.1"/>
    <property type="molecule type" value="Genomic_DNA"/>
</dbReference>
<dbReference type="InterPro" id="IPR011006">
    <property type="entry name" value="CheY-like_superfamily"/>
</dbReference>
<feature type="modified residue" description="4-aspartylphosphate" evidence="2">
    <location>
        <position position="99"/>
    </location>
</feature>
<dbReference type="SUPFAM" id="SSF52172">
    <property type="entry name" value="CheY-like"/>
    <property type="match status" value="1"/>
</dbReference>
<dbReference type="PANTHER" id="PTHR44591:SF25">
    <property type="entry name" value="CHEMOTAXIS TWO-COMPONENT RESPONSE REGULATOR"/>
    <property type="match status" value="1"/>
</dbReference>
<keyword evidence="1 2" id="KW-0597">Phosphoprotein</keyword>
<dbReference type="InterPro" id="IPR050595">
    <property type="entry name" value="Bact_response_regulator"/>
</dbReference>
<dbReference type="InterPro" id="IPR001789">
    <property type="entry name" value="Sig_transdc_resp-reg_receiver"/>
</dbReference>
<proteinExistence type="predicted"/>